<dbReference type="InterPro" id="IPR038726">
    <property type="entry name" value="PDDEXK_AddAB-type"/>
</dbReference>
<proteinExistence type="predicted"/>
<accession>A0ABX1D6B6</accession>
<gene>
    <name evidence="2" type="ORF">HC175_20220</name>
</gene>
<name>A0ABX1D6B6_9FLAO</name>
<dbReference type="Gene3D" id="3.90.320.10">
    <property type="match status" value="1"/>
</dbReference>
<evidence type="ECO:0000259" key="1">
    <source>
        <dbReference type="Pfam" id="PF12705"/>
    </source>
</evidence>
<sequence>IGHPQLKSFYAEGVKNFNERDMIAEDGQLLRPDRLNFQEDRVTIIDYKTGAESPTHREQIEAYAGVLSRMNFGINKKLLVYINDGISIRNV</sequence>
<dbReference type="EMBL" id="JAAVJR010000954">
    <property type="protein sequence ID" value="NJW55244.1"/>
    <property type="molecule type" value="Genomic_DNA"/>
</dbReference>
<dbReference type="Proteomes" id="UP000703674">
    <property type="component" value="Unassembled WGS sequence"/>
</dbReference>
<keyword evidence="3" id="KW-1185">Reference proteome</keyword>
<dbReference type="RefSeq" id="WP_168139849.1">
    <property type="nucleotide sequence ID" value="NZ_JAAVJR010000954.1"/>
</dbReference>
<evidence type="ECO:0000313" key="2">
    <source>
        <dbReference type="EMBL" id="NJW55244.1"/>
    </source>
</evidence>
<organism evidence="2 3">
    <name type="scientific">Salinimicrobium oceani</name>
    <dbReference type="NCBI Taxonomy" id="2722702"/>
    <lineage>
        <taxon>Bacteria</taxon>
        <taxon>Pseudomonadati</taxon>
        <taxon>Bacteroidota</taxon>
        <taxon>Flavobacteriia</taxon>
        <taxon>Flavobacteriales</taxon>
        <taxon>Flavobacteriaceae</taxon>
        <taxon>Salinimicrobium</taxon>
    </lineage>
</organism>
<comment type="caution">
    <text evidence="2">The sequence shown here is derived from an EMBL/GenBank/DDBJ whole genome shotgun (WGS) entry which is preliminary data.</text>
</comment>
<protein>
    <recommendedName>
        <fullName evidence="1">PD-(D/E)XK endonuclease-like domain-containing protein</fullName>
    </recommendedName>
</protein>
<feature type="domain" description="PD-(D/E)XK endonuclease-like" evidence="1">
    <location>
        <begin position="31"/>
        <end position="70"/>
    </location>
</feature>
<dbReference type="InterPro" id="IPR011604">
    <property type="entry name" value="PDDEXK-like_dom_sf"/>
</dbReference>
<evidence type="ECO:0000313" key="3">
    <source>
        <dbReference type="Proteomes" id="UP000703674"/>
    </source>
</evidence>
<reference evidence="2 3" key="1">
    <citation type="submission" date="2020-03" db="EMBL/GenBank/DDBJ databases">
        <title>Salinimicrobium sp. nov, isolated from SCS.</title>
        <authorList>
            <person name="Cao W.R."/>
        </authorList>
    </citation>
    <scope>NUCLEOTIDE SEQUENCE [LARGE SCALE GENOMIC DNA]</scope>
    <source>
        <strain evidence="3">J15B91</strain>
    </source>
</reference>
<feature type="non-terminal residue" evidence="2">
    <location>
        <position position="1"/>
    </location>
</feature>
<dbReference type="Pfam" id="PF12705">
    <property type="entry name" value="PDDEXK_1"/>
    <property type="match status" value="1"/>
</dbReference>